<keyword evidence="1" id="KW-0479">Metal-binding</keyword>
<dbReference type="SUPFAM" id="SSF57667">
    <property type="entry name" value="beta-beta-alpha zinc fingers"/>
    <property type="match status" value="1"/>
</dbReference>
<dbReference type="SMART" id="SM00355">
    <property type="entry name" value="ZnF_C2H2"/>
    <property type="match status" value="2"/>
</dbReference>
<keyword evidence="1" id="KW-0863">Zinc-finger</keyword>
<name>A0A9P7W4Q2_9AGAR</name>
<dbReference type="PROSITE" id="PS00028">
    <property type="entry name" value="ZINC_FINGER_C2H2_1"/>
    <property type="match status" value="1"/>
</dbReference>
<dbReference type="GeneID" id="66102619"/>
<comment type="caution">
    <text evidence="4">The sequence shown here is derived from an EMBL/GenBank/DDBJ whole genome shotgun (WGS) entry which is preliminary data.</text>
</comment>
<dbReference type="Proteomes" id="UP000812287">
    <property type="component" value="Unassembled WGS sequence"/>
</dbReference>
<dbReference type="Gene3D" id="3.30.160.60">
    <property type="entry name" value="Classic Zinc Finger"/>
    <property type="match status" value="1"/>
</dbReference>
<feature type="domain" description="C2H2-type" evidence="3">
    <location>
        <begin position="92"/>
        <end position="122"/>
    </location>
</feature>
<dbReference type="InterPro" id="IPR013087">
    <property type="entry name" value="Znf_C2H2_type"/>
</dbReference>
<dbReference type="GO" id="GO:0008270">
    <property type="term" value="F:zinc ion binding"/>
    <property type="evidence" value="ECO:0007669"/>
    <property type="project" value="UniProtKB-KW"/>
</dbReference>
<reference evidence="4" key="1">
    <citation type="submission" date="2020-11" db="EMBL/GenBank/DDBJ databases">
        <title>Adaptations for nitrogen fixation in a non-lichenized fungal sporocarp promotes dispersal by wood-feeding termites.</title>
        <authorList>
            <consortium name="DOE Joint Genome Institute"/>
            <person name="Koch R.A."/>
            <person name="Yoon G."/>
            <person name="Arayal U."/>
            <person name="Lail K."/>
            <person name="Amirebrahimi M."/>
            <person name="Labutti K."/>
            <person name="Lipzen A."/>
            <person name="Riley R."/>
            <person name="Barry K."/>
            <person name="Henrissat B."/>
            <person name="Grigoriev I.V."/>
            <person name="Herr J.R."/>
            <person name="Aime M.C."/>
        </authorList>
    </citation>
    <scope>NUCLEOTIDE SEQUENCE</scope>
    <source>
        <strain evidence="4">MCA 3950</strain>
    </source>
</reference>
<evidence type="ECO:0000256" key="1">
    <source>
        <dbReference type="PROSITE-ProRule" id="PRU00042"/>
    </source>
</evidence>
<proteinExistence type="predicted"/>
<feature type="domain" description="C2H2-type" evidence="3">
    <location>
        <begin position="33"/>
        <end position="60"/>
    </location>
</feature>
<organism evidence="4 5">
    <name type="scientific">Guyanagaster necrorhizus</name>
    <dbReference type="NCBI Taxonomy" id="856835"/>
    <lineage>
        <taxon>Eukaryota</taxon>
        <taxon>Fungi</taxon>
        <taxon>Dikarya</taxon>
        <taxon>Basidiomycota</taxon>
        <taxon>Agaricomycotina</taxon>
        <taxon>Agaricomycetes</taxon>
        <taxon>Agaricomycetidae</taxon>
        <taxon>Agaricales</taxon>
        <taxon>Marasmiineae</taxon>
        <taxon>Physalacriaceae</taxon>
        <taxon>Guyanagaster</taxon>
    </lineage>
</organism>
<dbReference type="RefSeq" id="XP_043045420.1">
    <property type="nucleotide sequence ID" value="XM_043180323.1"/>
</dbReference>
<evidence type="ECO:0000313" key="5">
    <source>
        <dbReference type="Proteomes" id="UP000812287"/>
    </source>
</evidence>
<dbReference type="AlphaFoldDB" id="A0A9P7W4Q2"/>
<dbReference type="PROSITE" id="PS50157">
    <property type="entry name" value="ZINC_FINGER_C2H2_2"/>
    <property type="match status" value="2"/>
</dbReference>
<gene>
    <name evidence="4" type="ORF">BT62DRAFT_271350</name>
</gene>
<keyword evidence="5" id="KW-1185">Reference proteome</keyword>
<evidence type="ECO:0000256" key="2">
    <source>
        <dbReference type="SAM" id="MobiDB-lite"/>
    </source>
</evidence>
<dbReference type="InterPro" id="IPR036236">
    <property type="entry name" value="Znf_C2H2_sf"/>
</dbReference>
<sequence length="297" mass="32250">MLSPHFSFRTLPTDVLHLCSRLFSTVARGTQRWQCPDCTVMVSRRQDLDRHMKIHSKAAENHGVCPDSPVIPLQKSNLDTHRLRHHSGNEEYKCMDATDCTWGASTQDALTRHRRKHQATIPPCGDSISNGTPFEIEPTADPSPSSWLNHVNAPADGTDPSGTFVDSGASPFDGPSRVTPGNEDDYFWTSPETGFQHGNTRYSPEAKQLYPAASAGPSLDDDEIVPIPSLGGNLEEVGISLVPLINSDPFGLIADAMASMNAFNMLVPAEAPTGPYYAHDPDPHASSSWDGPDFGMA</sequence>
<accession>A0A9P7W4Q2</accession>
<dbReference type="EMBL" id="MU250524">
    <property type="protein sequence ID" value="KAG7451920.1"/>
    <property type="molecule type" value="Genomic_DNA"/>
</dbReference>
<evidence type="ECO:0000259" key="3">
    <source>
        <dbReference type="PROSITE" id="PS50157"/>
    </source>
</evidence>
<evidence type="ECO:0000313" key="4">
    <source>
        <dbReference type="EMBL" id="KAG7451920.1"/>
    </source>
</evidence>
<feature type="region of interest" description="Disordered" evidence="2">
    <location>
        <begin position="153"/>
        <end position="182"/>
    </location>
</feature>
<dbReference type="Pfam" id="PF00096">
    <property type="entry name" value="zf-C2H2"/>
    <property type="match status" value="1"/>
</dbReference>
<keyword evidence="1" id="KW-0862">Zinc</keyword>
<dbReference type="OrthoDB" id="6077919at2759"/>
<protein>
    <recommendedName>
        <fullName evidence="3">C2H2-type domain-containing protein</fullName>
    </recommendedName>
</protein>